<proteinExistence type="predicted"/>
<dbReference type="Proteomes" id="UP001229081">
    <property type="component" value="Unassembled WGS sequence"/>
</dbReference>
<dbReference type="EMBL" id="JAUFSA010000001">
    <property type="protein sequence ID" value="MDP7733570.1"/>
    <property type="molecule type" value="Genomic_DNA"/>
</dbReference>
<gene>
    <name evidence="2" type="ORF">QXL92_02210</name>
</gene>
<dbReference type="RefSeq" id="WP_065043924.1">
    <property type="nucleotide sequence ID" value="NZ_JAUFSA010000001.1"/>
</dbReference>
<reference evidence="2" key="1">
    <citation type="submission" date="2023-06" db="EMBL/GenBank/DDBJ databases">
        <title>Identification of two novel mycobacterium reveal diversities and complexities of Mycobacterium gordonae clade.</title>
        <authorList>
            <person name="Matsumoto Y."/>
            <person name="Nakamura S."/>
            <person name="Motooka D."/>
            <person name="Fukushima K."/>
        </authorList>
    </citation>
    <scope>NUCLEOTIDE SEQUENCE</scope>
    <source>
        <strain evidence="2">TY812</strain>
    </source>
</reference>
<feature type="transmembrane region" description="Helical" evidence="1">
    <location>
        <begin position="17"/>
        <end position="37"/>
    </location>
</feature>
<keyword evidence="1" id="KW-1133">Transmembrane helix</keyword>
<sequence>MAGAEPGGSRRRARMMLWFWVFTAASSVALLVFAVVGRDPDDGPTLRPRAVGDSMSEAQAYEAADSTVRAWVRERNARNRANLEALTCPDNEGTVTAEVNALRRREPLGKPMHVVSTGALGRHESLWTLSTHFDNDVSVQFVLGVRRGELQVCRIASAPVP</sequence>
<evidence type="ECO:0000256" key="1">
    <source>
        <dbReference type="SAM" id="Phobius"/>
    </source>
</evidence>
<comment type="caution">
    <text evidence="2">The sequence shown here is derived from an EMBL/GenBank/DDBJ whole genome shotgun (WGS) entry which is preliminary data.</text>
</comment>
<accession>A0AAJ1RZE4</accession>
<name>A0AAJ1RZE4_9MYCO</name>
<organism evidence="2 3">
    <name type="scientific">Mycobacterium paragordonae</name>
    <dbReference type="NCBI Taxonomy" id="1389713"/>
    <lineage>
        <taxon>Bacteria</taxon>
        <taxon>Bacillati</taxon>
        <taxon>Actinomycetota</taxon>
        <taxon>Actinomycetes</taxon>
        <taxon>Mycobacteriales</taxon>
        <taxon>Mycobacteriaceae</taxon>
        <taxon>Mycobacterium</taxon>
    </lineage>
</organism>
<keyword evidence="1" id="KW-0472">Membrane</keyword>
<keyword evidence="1" id="KW-0812">Transmembrane</keyword>
<protein>
    <submittedName>
        <fullName evidence="2">Uncharacterized protein</fullName>
    </submittedName>
</protein>
<evidence type="ECO:0000313" key="2">
    <source>
        <dbReference type="EMBL" id="MDP7733570.1"/>
    </source>
</evidence>
<dbReference type="AlphaFoldDB" id="A0AAJ1RZE4"/>
<evidence type="ECO:0000313" key="3">
    <source>
        <dbReference type="Proteomes" id="UP001229081"/>
    </source>
</evidence>